<dbReference type="InterPro" id="IPR050951">
    <property type="entry name" value="Retrovirus_Pol_polyprotein"/>
</dbReference>
<dbReference type="SUPFAM" id="SSF53098">
    <property type="entry name" value="Ribonuclease H-like"/>
    <property type="match status" value="1"/>
</dbReference>
<dbReference type="Pfam" id="PF17921">
    <property type="entry name" value="Integrase_H2C2"/>
    <property type="match status" value="1"/>
</dbReference>
<dbReference type="Pfam" id="PF17919">
    <property type="entry name" value="RT_RNaseH_2"/>
    <property type="match status" value="1"/>
</dbReference>
<sequence>MLERLAGNEYYCFLGGFSGYFQILIDPQDQENTTFTCPYGTFAYRSMPFSLCNAPGKFQRYMMAIFHDMIEETMEVFMDDFSVFGDSFSSCLSHLDKMLERCEDTNLILNQEKRHFMGKEGIVLGHKISKSGIEVNRAKVDVIAKLPHPTSVKGVRSFLGHAEFYPRFIQDFSKIARPTTHLLEKECIKAFNILKKKLTESLILVTPDWDLPFEIMYDASDYAIGAVLGQRKTKNFQPIHYTSKTMTDAQAHYTTTEKELLAIVYAFEKFWPYLVLSKIIVYTNDSALKYLLSKQDAKLRFLQWILLLQKFYVIIRDKKGVKNLMADHLSRLENPHEGDLEEKEINETFFLKTLGMVSFHVIRQCVHGQKAVDILTACHNGPTEGHHGANYTAKKVFDSDFYWPTTYRDTHDMVKSCDSCQRQGKISQKDKIPPNAIQVCKIFDVWGVNFMSPFLSSRGNKYILVAVDYFSKWVEVKALPTNDARVVVKFLKSLFTGFGNPRAIISDRGTHFFNDQFSKVMLKYGVTHRLSTVHHPQTSGQVEVSNHGFKRILERTVGENQASWSDKLDDALWAFCIAFKSPIRYTSRFCQCCGEIVYRFLTARYSSLEVVPFEEQSDDLKKKLAKNIEAKMVLYNALPKKEYERIFMSKTAKDNLESLLIRHQGNSQVKDNKIDLLDEGLSRKNYVRNFLRALHPKWREKVTTIEESKYLSSLALDEERIESIALKTKKESSDDETLTSGSDDEEYAMAVRNFGNVLDAVIQVISLEIV</sequence>
<dbReference type="InterPro" id="IPR000477">
    <property type="entry name" value="RT_dom"/>
</dbReference>
<dbReference type="PANTHER" id="PTHR37984">
    <property type="entry name" value="PROTEIN CBG26694"/>
    <property type="match status" value="1"/>
</dbReference>
<dbReference type="InterPro" id="IPR041588">
    <property type="entry name" value="Integrase_H2C2"/>
</dbReference>
<dbReference type="Pfam" id="PF00078">
    <property type="entry name" value="RVT_1"/>
    <property type="match status" value="1"/>
</dbReference>
<evidence type="ECO:0000313" key="3">
    <source>
        <dbReference type="EMBL" id="GEU45961.1"/>
    </source>
</evidence>
<evidence type="ECO:0000256" key="1">
    <source>
        <dbReference type="ARBA" id="ARBA00023268"/>
    </source>
</evidence>
<dbReference type="Gene3D" id="3.10.10.10">
    <property type="entry name" value="HIV Type 1 Reverse Transcriptase, subunit A, domain 1"/>
    <property type="match status" value="1"/>
</dbReference>
<gene>
    <name evidence="3" type="ORF">Tci_017939</name>
</gene>
<name>A0A6L2K935_TANCI</name>
<dbReference type="GO" id="GO:0003676">
    <property type="term" value="F:nucleic acid binding"/>
    <property type="evidence" value="ECO:0007669"/>
    <property type="project" value="InterPro"/>
</dbReference>
<dbReference type="EMBL" id="BKCJ010002059">
    <property type="protein sequence ID" value="GEU45961.1"/>
    <property type="molecule type" value="Genomic_DNA"/>
</dbReference>
<dbReference type="InterPro" id="IPR043502">
    <property type="entry name" value="DNA/RNA_pol_sf"/>
</dbReference>
<keyword evidence="3" id="KW-0548">Nucleotidyltransferase</keyword>
<dbReference type="SUPFAM" id="SSF56672">
    <property type="entry name" value="DNA/RNA polymerases"/>
    <property type="match status" value="1"/>
</dbReference>
<dbReference type="Gene3D" id="3.30.70.270">
    <property type="match status" value="2"/>
</dbReference>
<protein>
    <submittedName>
        <fullName evidence="3">Reverse transcriptase domain-containing protein</fullName>
    </submittedName>
</protein>
<keyword evidence="3" id="KW-0695">RNA-directed DNA polymerase</keyword>
<dbReference type="AlphaFoldDB" id="A0A6L2K935"/>
<dbReference type="GO" id="GO:0015074">
    <property type="term" value="P:DNA integration"/>
    <property type="evidence" value="ECO:0007669"/>
    <property type="project" value="InterPro"/>
</dbReference>
<dbReference type="InterPro" id="IPR041577">
    <property type="entry name" value="RT_RNaseH_2"/>
</dbReference>
<dbReference type="InterPro" id="IPR043128">
    <property type="entry name" value="Rev_trsase/Diguanyl_cyclase"/>
</dbReference>
<keyword evidence="1" id="KW-0511">Multifunctional enzyme</keyword>
<organism evidence="3">
    <name type="scientific">Tanacetum cinerariifolium</name>
    <name type="common">Dalmatian daisy</name>
    <name type="synonym">Chrysanthemum cinerariifolium</name>
    <dbReference type="NCBI Taxonomy" id="118510"/>
    <lineage>
        <taxon>Eukaryota</taxon>
        <taxon>Viridiplantae</taxon>
        <taxon>Streptophyta</taxon>
        <taxon>Embryophyta</taxon>
        <taxon>Tracheophyta</taxon>
        <taxon>Spermatophyta</taxon>
        <taxon>Magnoliopsida</taxon>
        <taxon>eudicotyledons</taxon>
        <taxon>Gunneridae</taxon>
        <taxon>Pentapetalae</taxon>
        <taxon>asterids</taxon>
        <taxon>campanulids</taxon>
        <taxon>Asterales</taxon>
        <taxon>Asteraceae</taxon>
        <taxon>Asteroideae</taxon>
        <taxon>Anthemideae</taxon>
        <taxon>Anthemidinae</taxon>
        <taxon>Tanacetum</taxon>
    </lineage>
</organism>
<comment type="caution">
    <text evidence="3">The sequence shown here is derived from an EMBL/GenBank/DDBJ whole genome shotgun (WGS) entry which is preliminary data.</text>
</comment>
<dbReference type="Gene3D" id="1.10.340.70">
    <property type="match status" value="1"/>
</dbReference>
<dbReference type="CDD" id="cd01647">
    <property type="entry name" value="RT_LTR"/>
    <property type="match status" value="1"/>
</dbReference>
<dbReference type="Gene3D" id="3.30.420.10">
    <property type="entry name" value="Ribonuclease H-like superfamily/Ribonuclease H"/>
    <property type="match status" value="1"/>
</dbReference>
<proteinExistence type="predicted"/>
<keyword evidence="3" id="KW-0808">Transferase</keyword>
<dbReference type="InterPro" id="IPR036397">
    <property type="entry name" value="RNaseH_sf"/>
</dbReference>
<dbReference type="InterPro" id="IPR001584">
    <property type="entry name" value="Integrase_cat-core"/>
</dbReference>
<reference evidence="3" key="1">
    <citation type="journal article" date="2019" name="Sci. Rep.">
        <title>Draft genome of Tanacetum cinerariifolium, the natural source of mosquito coil.</title>
        <authorList>
            <person name="Yamashiro T."/>
            <person name="Shiraishi A."/>
            <person name="Satake H."/>
            <person name="Nakayama K."/>
        </authorList>
    </citation>
    <scope>NUCLEOTIDE SEQUENCE</scope>
</reference>
<dbReference type="PROSITE" id="PS50994">
    <property type="entry name" value="INTEGRASE"/>
    <property type="match status" value="1"/>
</dbReference>
<dbReference type="PANTHER" id="PTHR37984:SF5">
    <property type="entry name" value="PROTEIN NYNRIN-LIKE"/>
    <property type="match status" value="1"/>
</dbReference>
<dbReference type="FunFam" id="3.10.20.370:FF:000001">
    <property type="entry name" value="Retrovirus-related Pol polyprotein from transposon 17.6-like protein"/>
    <property type="match status" value="1"/>
</dbReference>
<feature type="domain" description="Integrase catalytic" evidence="2">
    <location>
        <begin position="429"/>
        <end position="553"/>
    </location>
</feature>
<dbReference type="InterPro" id="IPR012337">
    <property type="entry name" value="RNaseH-like_sf"/>
</dbReference>
<dbReference type="CDD" id="cd09274">
    <property type="entry name" value="RNase_HI_RT_Ty3"/>
    <property type="match status" value="1"/>
</dbReference>
<accession>A0A6L2K935</accession>
<evidence type="ECO:0000259" key="2">
    <source>
        <dbReference type="PROSITE" id="PS50994"/>
    </source>
</evidence>
<dbReference type="GO" id="GO:0003964">
    <property type="term" value="F:RNA-directed DNA polymerase activity"/>
    <property type="evidence" value="ECO:0007669"/>
    <property type="project" value="UniProtKB-KW"/>
</dbReference>
<dbReference type="Pfam" id="PF00665">
    <property type="entry name" value="rve"/>
    <property type="match status" value="1"/>
</dbReference>